<dbReference type="PANTHER" id="PTHR24114">
    <property type="entry name" value="LEUCINE RICH REPEAT FAMILY PROTEIN"/>
    <property type="match status" value="1"/>
</dbReference>
<dbReference type="Gene3D" id="3.80.10.10">
    <property type="entry name" value="Ribonuclease Inhibitor"/>
    <property type="match status" value="4"/>
</dbReference>
<dbReference type="Proteomes" id="UP000663832">
    <property type="component" value="Unassembled WGS sequence"/>
</dbReference>
<dbReference type="InterPro" id="IPR001611">
    <property type="entry name" value="Leu-rich_rpt"/>
</dbReference>
<evidence type="ECO:0000256" key="1">
    <source>
        <dbReference type="SAM" id="MobiDB-lite"/>
    </source>
</evidence>
<dbReference type="InterPro" id="IPR052394">
    <property type="entry name" value="LRR-containing"/>
</dbReference>
<protein>
    <recommendedName>
        <fullName evidence="2">F-box domain-containing protein</fullName>
    </recommendedName>
</protein>
<dbReference type="PROSITE" id="PS50181">
    <property type="entry name" value="FBOX"/>
    <property type="match status" value="1"/>
</dbReference>
<dbReference type="SMART" id="SM00256">
    <property type="entry name" value="FBOX"/>
    <property type="match status" value="1"/>
</dbReference>
<dbReference type="CDD" id="cd09917">
    <property type="entry name" value="F-box_SF"/>
    <property type="match status" value="1"/>
</dbReference>
<evidence type="ECO:0000313" key="5">
    <source>
        <dbReference type="Proteomes" id="UP000663832"/>
    </source>
</evidence>
<dbReference type="SUPFAM" id="SSF52047">
    <property type="entry name" value="RNI-like"/>
    <property type="match status" value="2"/>
</dbReference>
<feature type="region of interest" description="Disordered" evidence="1">
    <location>
        <begin position="1"/>
        <end position="21"/>
    </location>
</feature>
<sequence length="1096" mass="125565">MDNTYQRASSYSVTTSNSAKRQRTSTDPTVYAQLISLTIGDCQISMEELKCLLLLTPSLVHLKLVSSRSETYSIFDGSYWEQFIQNNLLLLNKFQFFFTYITDEFNDTNTLDSLILPFRSSFWLNNKHWLVSCDYTPRKRNIRLYTSSAYKDIEARSSKLLISSINPKCRMILHSNEDMDHYSRKETLTILRLRCNGIGDIGAQYLADALRNHQIITKLHLSGNKIGYTGAQHLAEALRNNETITELNLSLNKIGDTGAQHLAKALRNNKTITELNLSLNKIGDTGAQHLAKALHNNKTITKLNLSLNKIGDTGAQHLAEALHNNETITDLNLSMNKIGDIGAHHLAYMLQNNKALTSLLLGIASSQSPSTVIGPYDEQSNRIGYEGAKHLADALQKNKTLTTLDLSDNSIGDVGVKYLSDVLQYNKVLDYTLKILTLSHNNISDIGVQYLANVLQNNATLITLDLRSNQIGDDGAQQLAFALKNNEILIGYWFFPSYAVCHHGFIQCSHLCEKFPNIISSMTNNMLASLETLPIELLYQIFDNLDVETIVVSLRQVCRLFRSVIQTYNRYVFDFQSISKSNFNLICRIVRHENVISLILNNDKTPGQIDFFLSSVRIYRFTRLRSLILRDVDESQATNILTRIKVDQLNSFVIKIQKYDQRRKMTTVKLMTTIISQLHLQKLDIQIESERFGLIKWLEKSTLRDLSINGNMTFHNLCTIMQCSPQLRALTIQQVLPFMDNTNNSICFLQLTSLTIAEIHINIDQLESFLLFTPSLTHLKMIGEINILDGTRWEQFIQIRLPMLDRFELLVWIYHTFPQTLQDIESIIKSFRSLFWIEHKKWFFTCEYDIESSKKIYLYSLPICQTTMKYIPSSQRMSLSTTTTSNLSRMDNVENVILTMTKALADEIAEKETMIMNPVFCKATKLFINLADDWPFIPLISLSVLIDLSHLVEIEFNSCFPITSDTNALSDIINLIQQAHNLSSLLIYSHFAYGFGLCTEDICCLISRQIKHLQIPVDDLNDIKIVLERCNHLSSIQFDIRQRKFSKEIVQWIVDNTIDSTYRTDANFVKVWLGKNKIESNEFNVGFKRMKFSEHC</sequence>
<gene>
    <name evidence="3" type="ORF">BJG266_LOCUS19354</name>
    <name evidence="4" type="ORF">QVE165_LOCUS24070</name>
</gene>
<dbReference type="OrthoDB" id="10030609at2759"/>
<organism evidence="3 6">
    <name type="scientific">Adineta steineri</name>
    <dbReference type="NCBI Taxonomy" id="433720"/>
    <lineage>
        <taxon>Eukaryota</taxon>
        <taxon>Metazoa</taxon>
        <taxon>Spiralia</taxon>
        <taxon>Gnathifera</taxon>
        <taxon>Rotifera</taxon>
        <taxon>Eurotatoria</taxon>
        <taxon>Bdelloidea</taxon>
        <taxon>Adinetida</taxon>
        <taxon>Adinetidae</taxon>
        <taxon>Adineta</taxon>
    </lineage>
</organism>
<dbReference type="EMBL" id="CAJNOM010000166">
    <property type="protein sequence ID" value="CAF1170082.1"/>
    <property type="molecule type" value="Genomic_DNA"/>
</dbReference>
<dbReference type="AlphaFoldDB" id="A0A814LI09"/>
<dbReference type="InterPro" id="IPR032675">
    <property type="entry name" value="LRR_dom_sf"/>
</dbReference>
<proteinExistence type="predicted"/>
<dbReference type="InterPro" id="IPR001810">
    <property type="entry name" value="F-box_dom"/>
</dbReference>
<dbReference type="InterPro" id="IPR036047">
    <property type="entry name" value="F-box-like_dom_sf"/>
</dbReference>
<dbReference type="SMART" id="SM00368">
    <property type="entry name" value="LRR_RI"/>
    <property type="match status" value="9"/>
</dbReference>
<dbReference type="PROSITE" id="PS51450">
    <property type="entry name" value="LRR"/>
    <property type="match status" value="1"/>
</dbReference>
<evidence type="ECO:0000313" key="4">
    <source>
        <dbReference type="EMBL" id="CAF1170082.1"/>
    </source>
</evidence>
<dbReference type="Pfam" id="PF13516">
    <property type="entry name" value="LRR_6"/>
    <property type="match status" value="9"/>
</dbReference>
<dbReference type="SUPFAM" id="SSF81383">
    <property type="entry name" value="F-box domain"/>
    <property type="match status" value="1"/>
</dbReference>
<dbReference type="PANTHER" id="PTHR24114:SF2">
    <property type="entry name" value="F-BOX DOMAIN-CONTAINING PROTEIN-RELATED"/>
    <property type="match status" value="1"/>
</dbReference>
<dbReference type="CDD" id="cd00116">
    <property type="entry name" value="LRR_RI"/>
    <property type="match status" value="1"/>
</dbReference>
<evidence type="ECO:0000259" key="2">
    <source>
        <dbReference type="PROSITE" id="PS50181"/>
    </source>
</evidence>
<dbReference type="Gene3D" id="1.20.1280.50">
    <property type="match status" value="1"/>
</dbReference>
<accession>A0A814LI09</accession>
<feature type="domain" description="F-box" evidence="2">
    <location>
        <begin position="527"/>
        <end position="575"/>
    </location>
</feature>
<keyword evidence="5" id="KW-1185">Reference proteome</keyword>
<evidence type="ECO:0000313" key="3">
    <source>
        <dbReference type="EMBL" id="CAF1064505.1"/>
    </source>
</evidence>
<dbReference type="EMBL" id="CAJNOI010000103">
    <property type="protein sequence ID" value="CAF1064505.1"/>
    <property type="molecule type" value="Genomic_DNA"/>
</dbReference>
<name>A0A814LI09_9BILA</name>
<feature type="compositionally biased region" description="Polar residues" evidence="1">
    <location>
        <begin position="1"/>
        <end position="19"/>
    </location>
</feature>
<reference evidence="3" key="1">
    <citation type="submission" date="2021-02" db="EMBL/GenBank/DDBJ databases">
        <authorList>
            <person name="Nowell W R."/>
        </authorList>
    </citation>
    <scope>NUCLEOTIDE SEQUENCE</scope>
</reference>
<dbReference type="Proteomes" id="UP000663877">
    <property type="component" value="Unassembled WGS sequence"/>
</dbReference>
<evidence type="ECO:0000313" key="6">
    <source>
        <dbReference type="Proteomes" id="UP000663877"/>
    </source>
</evidence>
<comment type="caution">
    <text evidence="3">The sequence shown here is derived from an EMBL/GenBank/DDBJ whole genome shotgun (WGS) entry which is preliminary data.</text>
</comment>
<dbReference type="Pfam" id="PF00646">
    <property type="entry name" value="F-box"/>
    <property type="match status" value="1"/>
</dbReference>